<dbReference type="AlphaFoldDB" id="A0A845DWC4"/>
<comment type="caution">
    <text evidence="1">The sequence shown here is derived from an EMBL/GenBank/DDBJ whole genome shotgun (WGS) entry which is preliminary data.</text>
</comment>
<evidence type="ECO:0000313" key="1">
    <source>
        <dbReference type="EMBL" id="MYL21706.1"/>
    </source>
</evidence>
<proteinExistence type="predicted"/>
<protein>
    <submittedName>
        <fullName evidence="1">Uncharacterized protein</fullName>
    </submittedName>
</protein>
<accession>A0A845DWC4</accession>
<dbReference type="EMBL" id="WMET01000006">
    <property type="protein sequence ID" value="MYL21706.1"/>
    <property type="molecule type" value="Genomic_DNA"/>
</dbReference>
<reference evidence="1 2" key="1">
    <citation type="submission" date="2019-11" db="EMBL/GenBank/DDBJ databases">
        <title>Genome sequences of 17 halophilic strains isolated from different environments.</title>
        <authorList>
            <person name="Furrow R.E."/>
        </authorList>
    </citation>
    <scope>NUCLEOTIDE SEQUENCE [LARGE SCALE GENOMIC DNA]</scope>
    <source>
        <strain evidence="1 2">22511_23_Filter</strain>
    </source>
</reference>
<organism evidence="1 2">
    <name type="scientific">Halobacillus litoralis</name>
    <dbReference type="NCBI Taxonomy" id="45668"/>
    <lineage>
        <taxon>Bacteria</taxon>
        <taxon>Bacillati</taxon>
        <taxon>Bacillota</taxon>
        <taxon>Bacilli</taxon>
        <taxon>Bacillales</taxon>
        <taxon>Bacillaceae</taxon>
        <taxon>Halobacillus</taxon>
    </lineage>
</organism>
<gene>
    <name evidence="1" type="ORF">GLW04_17545</name>
</gene>
<dbReference type="RefSeq" id="WP_160839654.1">
    <property type="nucleotide sequence ID" value="NZ_WMET01000006.1"/>
</dbReference>
<evidence type="ECO:0000313" key="2">
    <source>
        <dbReference type="Proteomes" id="UP000460949"/>
    </source>
</evidence>
<sequence>MNDLTDRKLRKMNHRVKYDHVPFDERYMKKNVIQSMHKGRPRPKSGSWIRKKLWVPAFVTAAAFTVTWNADRPASDEAGRMAYKSISSHVKTYGGASGADMAHTSSPIVRETYIIYEDKEFHQTSTRVSKEQLGEVVGVIGHQSPGEEAEPLTRVNNFQPEAKIYTIKGEKHTDKVAVQSWRSTSIGPASLSRQGYFVFEKHPSGSSDS</sequence>
<name>A0A845DWC4_9BACI</name>
<dbReference type="Proteomes" id="UP000460949">
    <property type="component" value="Unassembled WGS sequence"/>
</dbReference>